<dbReference type="AlphaFoldDB" id="A0A3B0WSW4"/>
<feature type="domain" description="RecX first three-helical" evidence="7">
    <location>
        <begin position="3"/>
        <end position="42"/>
    </location>
</feature>
<evidence type="ECO:0000256" key="4">
    <source>
        <dbReference type="ARBA" id="ARBA00022490"/>
    </source>
</evidence>
<dbReference type="InterPro" id="IPR053924">
    <property type="entry name" value="RecX_HTH_2nd"/>
</dbReference>
<reference evidence="8" key="1">
    <citation type="submission" date="2018-06" db="EMBL/GenBank/DDBJ databases">
        <authorList>
            <person name="Zhirakovskaya E."/>
        </authorList>
    </citation>
    <scope>NUCLEOTIDE SEQUENCE</scope>
</reference>
<accession>A0A3B0WSW4</accession>
<evidence type="ECO:0000256" key="3">
    <source>
        <dbReference type="ARBA" id="ARBA00018111"/>
    </source>
</evidence>
<dbReference type="GO" id="GO:0006282">
    <property type="term" value="P:regulation of DNA repair"/>
    <property type="evidence" value="ECO:0007669"/>
    <property type="project" value="InterPro"/>
</dbReference>
<dbReference type="InterPro" id="IPR053926">
    <property type="entry name" value="RecX_HTH_1st"/>
</dbReference>
<dbReference type="InterPro" id="IPR036388">
    <property type="entry name" value="WH-like_DNA-bd_sf"/>
</dbReference>
<comment type="similarity">
    <text evidence="2">Belongs to the RecX family.</text>
</comment>
<evidence type="ECO:0000259" key="7">
    <source>
        <dbReference type="Pfam" id="PF21982"/>
    </source>
</evidence>
<dbReference type="InterPro" id="IPR003783">
    <property type="entry name" value="Regulatory_RecX"/>
</dbReference>
<protein>
    <recommendedName>
        <fullName evidence="3">Regulatory protein RecX</fullName>
    </recommendedName>
</protein>
<evidence type="ECO:0000313" key="8">
    <source>
        <dbReference type="EMBL" id="VAW52229.1"/>
    </source>
</evidence>
<keyword evidence="4" id="KW-0963">Cytoplasm</keyword>
<evidence type="ECO:0000256" key="1">
    <source>
        <dbReference type="ARBA" id="ARBA00004496"/>
    </source>
</evidence>
<dbReference type="Pfam" id="PF02631">
    <property type="entry name" value="RecX_HTH2"/>
    <property type="match status" value="1"/>
</dbReference>
<gene>
    <name evidence="8" type="ORF">MNBD_GAMMA06-1749</name>
</gene>
<evidence type="ECO:0000259" key="5">
    <source>
        <dbReference type="Pfam" id="PF02631"/>
    </source>
</evidence>
<dbReference type="InterPro" id="IPR053925">
    <property type="entry name" value="RecX_HTH_3rd"/>
</dbReference>
<sequence>MSAKSVAVRLLSRREHSAFEIRDKLQKRDFDEAEIVQTIVELQQGGWLSDERFAEAYVRMRQLKGFGPIRIAIELNERGVKEAIAEAFLDANDESWQQTLVQQYQKKYKNKTIEDYNEKAKRIRFLQYRGFSLDKIYQVVR</sequence>
<dbReference type="Gene3D" id="1.10.10.10">
    <property type="entry name" value="Winged helix-like DNA-binding domain superfamily/Winged helix DNA-binding domain"/>
    <property type="match status" value="3"/>
</dbReference>
<dbReference type="GO" id="GO:0005737">
    <property type="term" value="C:cytoplasm"/>
    <property type="evidence" value="ECO:0007669"/>
    <property type="project" value="UniProtKB-SubCell"/>
</dbReference>
<organism evidence="8">
    <name type="scientific">hydrothermal vent metagenome</name>
    <dbReference type="NCBI Taxonomy" id="652676"/>
    <lineage>
        <taxon>unclassified sequences</taxon>
        <taxon>metagenomes</taxon>
        <taxon>ecological metagenomes</taxon>
    </lineage>
</organism>
<evidence type="ECO:0000259" key="6">
    <source>
        <dbReference type="Pfam" id="PF21981"/>
    </source>
</evidence>
<evidence type="ECO:0000256" key="2">
    <source>
        <dbReference type="ARBA" id="ARBA00009695"/>
    </source>
</evidence>
<feature type="domain" description="RecX third three-helical" evidence="6">
    <location>
        <begin position="95"/>
        <end position="140"/>
    </location>
</feature>
<proteinExistence type="inferred from homology"/>
<dbReference type="EMBL" id="UOFD01000043">
    <property type="protein sequence ID" value="VAW52229.1"/>
    <property type="molecule type" value="Genomic_DNA"/>
</dbReference>
<comment type="subcellular location">
    <subcellularLocation>
        <location evidence="1">Cytoplasm</location>
    </subcellularLocation>
</comment>
<dbReference type="Pfam" id="PF21982">
    <property type="entry name" value="RecX_HTH1"/>
    <property type="match status" value="1"/>
</dbReference>
<name>A0A3B0WSW4_9ZZZZ</name>
<dbReference type="Pfam" id="PF21981">
    <property type="entry name" value="RecX_HTH3"/>
    <property type="match status" value="1"/>
</dbReference>
<dbReference type="HAMAP" id="MF_01114">
    <property type="entry name" value="RecX"/>
    <property type="match status" value="1"/>
</dbReference>
<dbReference type="PANTHER" id="PTHR33602:SF1">
    <property type="entry name" value="REGULATORY PROTEIN RECX FAMILY PROTEIN"/>
    <property type="match status" value="1"/>
</dbReference>
<dbReference type="PANTHER" id="PTHR33602">
    <property type="entry name" value="REGULATORY PROTEIN RECX FAMILY PROTEIN"/>
    <property type="match status" value="1"/>
</dbReference>
<feature type="domain" description="RecX second three-helical" evidence="5">
    <location>
        <begin position="49"/>
        <end position="87"/>
    </location>
</feature>